<feature type="domain" description="FAD/NAD(P)-binding" evidence="9">
    <location>
        <begin position="48"/>
        <end position="340"/>
    </location>
</feature>
<dbReference type="AlphaFoldDB" id="A0A084CPA5"/>
<dbReference type="InterPro" id="IPR050097">
    <property type="entry name" value="Ferredoxin-NADP_redctase_2"/>
</dbReference>
<evidence type="ECO:0000256" key="3">
    <source>
        <dbReference type="ARBA" id="ARBA00022827"/>
    </source>
</evidence>
<dbReference type="SUPFAM" id="SSF51905">
    <property type="entry name" value="FAD/NAD(P)-binding domain"/>
    <property type="match status" value="1"/>
</dbReference>
<dbReference type="InterPro" id="IPR005982">
    <property type="entry name" value="Thioredox_Rdtase"/>
</dbReference>
<comment type="cofactor">
    <cofactor evidence="8">
        <name>FAD</name>
        <dbReference type="ChEBI" id="CHEBI:57692"/>
    </cofactor>
    <text evidence="8">Binds 1 FAD per subunit.</text>
</comment>
<evidence type="ECO:0000256" key="2">
    <source>
        <dbReference type="ARBA" id="ARBA00022630"/>
    </source>
</evidence>
<gene>
    <name evidence="10" type="primary">trxB</name>
    <name evidence="10" type="ORF">CF67_11023</name>
</gene>
<dbReference type="eggNOG" id="COG0492">
    <property type="taxonomic scope" value="Bacteria"/>
</dbReference>
<comment type="similarity">
    <text evidence="1 7">Belongs to the class-II pyridine nucleotide-disulfide oxidoreductase family.</text>
</comment>
<evidence type="ECO:0000259" key="9">
    <source>
        <dbReference type="Pfam" id="PF07992"/>
    </source>
</evidence>
<dbReference type="PROSITE" id="PS00573">
    <property type="entry name" value="PYRIDINE_REDOX_2"/>
    <property type="match status" value="1"/>
</dbReference>
<dbReference type="GO" id="GO:0004791">
    <property type="term" value="F:thioredoxin-disulfide reductase (NADPH) activity"/>
    <property type="evidence" value="ECO:0007669"/>
    <property type="project" value="UniProtKB-UniRule"/>
</dbReference>
<dbReference type="PANTHER" id="PTHR48105">
    <property type="entry name" value="THIOREDOXIN REDUCTASE 1-RELATED-RELATED"/>
    <property type="match status" value="1"/>
</dbReference>
<keyword evidence="11" id="KW-1185">Reference proteome</keyword>
<dbReference type="GO" id="GO:0005737">
    <property type="term" value="C:cytoplasm"/>
    <property type="evidence" value="ECO:0007669"/>
    <property type="project" value="InterPro"/>
</dbReference>
<sequence length="372" mass="40960">MINNKSIFILDTKRFEEIRALRTLLLYPRDVENLSDAGSKMEKIIHHKLLILGSGPAGYTAAIYAARAGLHPALITGIQEGGQLSSTMEIENWPGEMEGLSGPDLMDRMKKHVKRFGTQIIVDHIHTVDFKQSPFYLEGNARYTCNSLIISTGASAQYLGLESEEKFKGRGVSACATCDGFFYRKKKVAVVGGGNTAVEEALYLSNIASEVHLIHRRNSFRAEKILLDRLKKKIEHGKIVLHKECIVNEILGNDMGVTGILIKDTGSDIIEKIDVIGVFIAIGHQPNTAIFKGKLKMKDDYIIVQSGLVGNSTQTSIEGIFAAGDVMDHHYRQAITSAGTGCMAALDAERYLDRVLNSDISKQKLLLKSKNV</sequence>
<evidence type="ECO:0000256" key="5">
    <source>
        <dbReference type="ARBA" id="ARBA00023157"/>
    </source>
</evidence>
<evidence type="ECO:0000256" key="8">
    <source>
        <dbReference type="RuleBase" id="RU003881"/>
    </source>
</evidence>
<dbReference type="PRINTS" id="PR00469">
    <property type="entry name" value="PNDRDTASEII"/>
</dbReference>
<dbReference type="InterPro" id="IPR023753">
    <property type="entry name" value="FAD/NAD-binding_dom"/>
</dbReference>
<dbReference type="GO" id="GO:0019430">
    <property type="term" value="P:removal of superoxide radicals"/>
    <property type="evidence" value="ECO:0007669"/>
    <property type="project" value="UniProtKB-UniRule"/>
</dbReference>
<proteinExistence type="inferred from homology"/>
<dbReference type="PRINTS" id="PR00368">
    <property type="entry name" value="FADPNR"/>
</dbReference>
<comment type="caution">
    <text evidence="10">The sequence shown here is derived from an EMBL/GenBank/DDBJ whole genome shotgun (WGS) entry which is preliminary data.</text>
</comment>
<dbReference type="Proteomes" id="UP000053784">
    <property type="component" value="Unassembled WGS sequence"/>
</dbReference>
<keyword evidence="8" id="KW-0521">NADP</keyword>
<keyword evidence="2 7" id="KW-0285">Flavoprotein</keyword>
<comment type="subunit">
    <text evidence="7">Homodimer.</text>
</comment>
<reference evidence="10 11" key="1">
    <citation type="submission" date="2014-03" db="EMBL/GenBank/DDBJ databases">
        <title>Selection and divergence in the genomes of co-occurring obligate luminous symbionts with specific hosts.</title>
        <authorList>
            <person name="Hendry T.A."/>
            <person name="de Wet J.R."/>
            <person name="Dunlap P.V."/>
        </authorList>
    </citation>
    <scope>NUCLEOTIDE SEQUENCE [LARGE SCALE GENOMIC DNA]</scope>
    <source>
        <strain evidence="10 11">Ppalp.1</strain>
    </source>
</reference>
<dbReference type="EMBL" id="JGVK01000003">
    <property type="protein sequence ID" value="KEY91634.1"/>
    <property type="molecule type" value="Genomic_DNA"/>
</dbReference>
<keyword evidence="6 7" id="KW-0676">Redox-active center</keyword>
<organism evidence="10 11">
    <name type="scientific">Candidatus Photodesmus blepharonis</name>
    <dbReference type="NCBI Taxonomy" id="1179155"/>
    <lineage>
        <taxon>Bacteria</taxon>
        <taxon>Pseudomonadati</taxon>
        <taxon>Pseudomonadota</taxon>
        <taxon>Gammaproteobacteria</taxon>
        <taxon>Vibrionales</taxon>
        <taxon>Vibrionaceae</taxon>
        <taxon>Candidatus Photodesmus</taxon>
    </lineage>
</organism>
<evidence type="ECO:0000313" key="11">
    <source>
        <dbReference type="Proteomes" id="UP000053784"/>
    </source>
</evidence>
<keyword evidence="4 7" id="KW-0560">Oxidoreductase</keyword>
<evidence type="ECO:0000256" key="6">
    <source>
        <dbReference type="ARBA" id="ARBA00023284"/>
    </source>
</evidence>
<dbReference type="InterPro" id="IPR008255">
    <property type="entry name" value="Pyr_nucl-diS_OxRdtase_2_AS"/>
</dbReference>
<dbReference type="NCBIfam" id="TIGR01292">
    <property type="entry name" value="TRX_reduct"/>
    <property type="match status" value="1"/>
</dbReference>
<dbReference type="Gene3D" id="3.50.50.60">
    <property type="entry name" value="FAD/NAD(P)-binding domain"/>
    <property type="match status" value="2"/>
</dbReference>
<evidence type="ECO:0000256" key="1">
    <source>
        <dbReference type="ARBA" id="ARBA00009333"/>
    </source>
</evidence>
<comment type="catalytic activity">
    <reaction evidence="7">
        <text>[thioredoxin]-dithiol + NADP(+) = [thioredoxin]-disulfide + NADPH + H(+)</text>
        <dbReference type="Rhea" id="RHEA:20345"/>
        <dbReference type="Rhea" id="RHEA-COMP:10698"/>
        <dbReference type="Rhea" id="RHEA-COMP:10700"/>
        <dbReference type="ChEBI" id="CHEBI:15378"/>
        <dbReference type="ChEBI" id="CHEBI:29950"/>
        <dbReference type="ChEBI" id="CHEBI:50058"/>
        <dbReference type="ChEBI" id="CHEBI:57783"/>
        <dbReference type="ChEBI" id="CHEBI:58349"/>
        <dbReference type="EC" id="1.8.1.9"/>
    </reaction>
</comment>
<dbReference type="EC" id="1.8.1.9" evidence="7"/>
<dbReference type="STRING" id="1179155.CF67_11023"/>
<keyword evidence="5" id="KW-1015">Disulfide bond</keyword>
<name>A0A084CPA5_9GAMM</name>
<keyword evidence="3 7" id="KW-0274">FAD</keyword>
<evidence type="ECO:0000256" key="7">
    <source>
        <dbReference type="RuleBase" id="RU003880"/>
    </source>
</evidence>
<dbReference type="InterPro" id="IPR036188">
    <property type="entry name" value="FAD/NAD-bd_sf"/>
</dbReference>
<evidence type="ECO:0000256" key="4">
    <source>
        <dbReference type="ARBA" id="ARBA00023002"/>
    </source>
</evidence>
<evidence type="ECO:0000313" key="10">
    <source>
        <dbReference type="EMBL" id="KEY91634.1"/>
    </source>
</evidence>
<accession>A0A084CPA5</accession>
<dbReference type="Pfam" id="PF07992">
    <property type="entry name" value="Pyr_redox_2"/>
    <property type="match status" value="1"/>
</dbReference>
<protein>
    <recommendedName>
        <fullName evidence="7">Thioredoxin reductase</fullName>
        <ecNumber evidence="7">1.8.1.9</ecNumber>
    </recommendedName>
</protein>